<evidence type="ECO:0000256" key="3">
    <source>
        <dbReference type="SAM" id="Phobius"/>
    </source>
</evidence>
<evidence type="ECO:0000313" key="4">
    <source>
        <dbReference type="EnsemblMetazoa" id="PPAI009820-PA"/>
    </source>
</evidence>
<name>A0A1B0F0K9_PHLPP</name>
<dbReference type="VEuPathDB" id="VectorBase:PPAPM1_008852"/>
<evidence type="ECO:0000313" key="5">
    <source>
        <dbReference type="Proteomes" id="UP000092462"/>
    </source>
</evidence>
<dbReference type="EMBL" id="AJVK01017245">
    <property type="status" value="NOT_ANNOTATED_CDS"/>
    <property type="molecule type" value="Genomic_DNA"/>
</dbReference>
<feature type="compositionally biased region" description="Basic residues" evidence="2">
    <location>
        <begin position="38"/>
        <end position="49"/>
    </location>
</feature>
<sequence length="434" mass="48779">MQNNNVKKETFQLLQYSDDSKSLSDLELTEIVVPRKRKVRRKTKSKGGYKQKQPPPPVPGGCKNLGLWIAIVTTWCWLLILSYIIAVVNTGNRQLDRQLQKVSATTQNVPQSLQEWHETSQYLEANQTAIVTKLQDVQQTLRNFTEEVRFSSSFPSGNPSKTPVPSHLPFQVAQLKAMVHKKAEIPDDNEKMSVLQTSIADFGAKIKDLSTAVEDLKDHMARIQQEVHNNTAFNQHLQEISLEKRVNDSLVNLNSSVPQQNGNIANITAMFTDKIAKMNDSLNAINNVLSQKTKSIEEDEMNQKKHIDRLYDSVSNTSSHVSSIEEDWSKFKQDVKDLEAAKETTDTRLGNLENSRDNLMRTIEKMRGESQTQNERFTKDIGMLQQHVQRLASAQDALKQNTALANSGPLQPSTPQVANTVASSNTSGSLNIEK</sequence>
<keyword evidence="1" id="KW-0175">Coiled coil</keyword>
<proteinExistence type="predicted"/>
<organism evidence="4 5">
    <name type="scientific">Phlebotomus papatasi</name>
    <name type="common">Sandfly</name>
    <dbReference type="NCBI Taxonomy" id="29031"/>
    <lineage>
        <taxon>Eukaryota</taxon>
        <taxon>Metazoa</taxon>
        <taxon>Ecdysozoa</taxon>
        <taxon>Arthropoda</taxon>
        <taxon>Hexapoda</taxon>
        <taxon>Insecta</taxon>
        <taxon>Pterygota</taxon>
        <taxon>Neoptera</taxon>
        <taxon>Endopterygota</taxon>
        <taxon>Diptera</taxon>
        <taxon>Nematocera</taxon>
        <taxon>Psychodoidea</taxon>
        <taxon>Psychodidae</taxon>
        <taxon>Phlebotomus</taxon>
        <taxon>Phlebotomus</taxon>
    </lineage>
</organism>
<dbReference type="VEuPathDB" id="VectorBase:PPAI009820"/>
<dbReference type="EMBL" id="AJVK01017247">
    <property type="status" value="NOT_ANNOTATED_CDS"/>
    <property type="molecule type" value="Genomic_DNA"/>
</dbReference>
<feature type="transmembrane region" description="Helical" evidence="3">
    <location>
        <begin position="65"/>
        <end position="88"/>
    </location>
</feature>
<feature type="region of interest" description="Disordered" evidence="2">
    <location>
        <begin position="38"/>
        <end position="57"/>
    </location>
</feature>
<dbReference type="EMBL" id="AJVK01017246">
    <property type="status" value="NOT_ANNOTATED_CDS"/>
    <property type="molecule type" value="Genomic_DNA"/>
</dbReference>
<protein>
    <submittedName>
        <fullName evidence="4">Uncharacterized protein</fullName>
    </submittedName>
</protein>
<feature type="region of interest" description="Disordered" evidence="2">
    <location>
        <begin position="405"/>
        <end position="434"/>
    </location>
</feature>
<keyword evidence="3" id="KW-0812">Transmembrane</keyword>
<keyword evidence="3" id="KW-1133">Transmembrane helix</keyword>
<evidence type="ECO:0000256" key="1">
    <source>
        <dbReference type="SAM" id="Coils"/>
    </source>
</evidence>
<dbReference type="EnsemblMetazoa" id="PPAI009820-RA">
    <property type="protein sequence ID" value="PPAI009820-PA"/>
    <property type="gene ID" value="PPAI009820"/>
</dbReference>
<feature type="coiled-coil region" evidence="1">
    <location>
        <begin position="335"/>
        <end position="376"/>
    </location>
</feature>
<accession>A0A1B0F0K9</accession>
<keyword evidence="3" id="KW-0472">Membrane</keyword>
<reference evidence="4" key="1">
    <citation type="submission" date="2022-08" db="UniProtKB">
        <authorList>
            <consortium name="EnsemblMetazoa"/>
        </authorList>
    </citation>
    <scope>IDENTIFICATION</scope>
    <source>
        <strain evidence="4">Israel</strain>
    </source>
</reference>
<evidence type="ECO:0000256" key="2">
    <source>
        <dbReference type="SAM" id="MobiDB-lite"/>
    </source>
</evidence>
<dbReference type="EMBL" id="AJVK01017248">
    <property type="status" value="NOT_ANNOTATED_CDS"/>
    <property type="molecule type" value="Genomic_DNA"/>
</dbReference>
<dbReference type="Proteomes" id="UP000092462">
    <property type="component" value="Unassembled WGS sequence"/>
</dbReference>
<dbReference type="AlphaFoldDB" id="A0A1B0F0K9"/>
<keyword evidence="5" id="KW-1185">Reference proteome</keyword>